<dbReference type="Proteomes" id="UP000193144">
    <property type="component" value="Unassembled WGS sequence"/>
</dbReference>
<dbReference type="GO" id="GO:0006694">
    <property type="term" value="P:steroid biosynthetic process"/>
    <property type="evidence" value="ECO:0007669"/>
    <property type="project" value="InterPro"/>
</dbReference>
<gene>
    <name evidence="4" type="ORF">BCR34DRAFT_558842</name>
</gene>
<evidence type="ECO:0000256" key="2">
    <source>
        <dbReference type="ARBA" id="ARBA00023002"/>
    </source>
</evidence>
<proteinExistence type="inferred from homology"/>
<evidence type="ECO:0000313" key="4">
    <source>
        <dbReference type="EMBL" id="ORY15454.1"/>
    </source>
</evidence>
<organism evidence="4 5">
    <name type="scientific">Clohesyomyces aquaticus</name>
    <dbReference type="NCBI Taxonomy" id="1231657"/>
    <lineage>
        <taxon>Eukaryota</taxon>
        <taxon>Fungi</taxon>
        <taxon>Dikarya</taxon>
        <taxon>Ascomycota</taxon>
        <taxon>Pezizomycotina</taxon>
        <taxon>Dothideomycetes</taxon>
        <taxon>Pleosporomycetidae</taxon>
        <taxon>Pleosporales</taxon>
        <taxon>Lindgomycetaceae</taxon>
        <taxon>Clohesyomyces</taxon>
    </lineage>
</organism>
<dbReference type="GO" id="GO:0016616">
    <property type="term" value="F:oxidoreductase activity, acting on the CH-OH group of donors, NAD or NADP as acceptor"/>
    <property type="evidence" value="ECO:0007669"/>
    <property type="project" value="InterPro"/>
</dbReference>
<keyword evidence="5" id="KW-1185">Reference proteome</keyword>
<feature type="domain" description="3-beta hydroxysteroid dehydrogenase/isomerase" evidence="3">
    <location>
        <begin position="10"/>
        <end position="280"/>
    </location>
</feature>
<dbReference type="STRING" id="1231657.A0A1Y1ZZ20"/>
<dbReference type="InterPro" id="IPR036291">
    <property type="entry name" value="NAD(P)-bd_dom_sf"/>
</dbReference>
<dbReference type="SUPFAM" id="SSF51735">
    <property type="entry name" value="NAD(P)-binding Rossmann-fold domains"/>
    <property type="match status" value="1"/>
</dbReference>
<dbReference type="PANTHER" id="PTHR43245">
    <property type="entry name" value="BIFUNCTIONAL POLYMYXIN RESISTANCE PROTEIN ARNA"/>
    <property type="match status" value="1"/>
</dbReference>
<dbReference type="InterPro" id="IPR002225">
    <property type="entry name" value="3Beta_OHSteriod_DH/Estase"/>
</dbReference>
<keyword evidence="2" id="KW-0560">Oxidoreductase</keyword>
<dbReference type="OrthoDB" id="10058185at2759"/>
<dbReference type="InterPro" id="IPR050177">
    <property type="entry name" value="Lipid_A_modif_metabolic_enz"/>
</dbReference>
<dbReference type="Pfam" id="PF01073">
    <property type="entry name" value="3Beta_HSD"/>
    <property type="match status" value="1"/>
</dbReference>
<accession>A0A1Y1ZZ20</accession>
<evidence type="ECO:0000256" key="1">
    <source>
        <dbReference type="ARBA" id="ARBA00009219"/>
    </source>
</evidence>
<comment type="similarity">
    <text evidence="1">Belongs to the 3-beta-HSD family.</text>
</comment>
<evidence type="ECO:0000313" key="5">
    <source>
        <dbReference type="Proteomes" id="UP000193144"/>
    </source>
</evidence>
<dbReference type="PANTHER" id="PTHR43245:SF51">
    <property type="entry name" value="SHORT CHAIN DEHYDROGENASE_REDUCTASE FAMILY 42E, MEMBER 2"/>
    <property type="match status" value="1"/>
</dbReference>
<reference evidence="4 5" key="1">
    <citation type="submission" date="2016-07" db="EMBL/GenBank/DDBJ databases">
        <title>Pervasive Adenine N6-methylation of Active Genes in Fungi.</title>
        <authorList>
            <consortium name="DOE Joint Genome Institute"/>
            <person name="Mondo S.J."/>
            <person name="Dannebaum R.O."/>
            <person name="Kuo R.C."/>
            <person name="Labutti K."/>
            <person name="Haridas S."/>
            <person name="Kuo A."/>
            <person name="Salamov A."/>
            <person name="Ahrendt S.R."/>
            <person name="Lipzen A."/>
            <person name="Sullivan W."/>
            <person name="Andreopoulos W.B."/>
            <person name="Clum A."/>
            <person name="Lindquist E."/>
            <person name="Daum C."/>
            <person name="Ramamoorthy G.K."/>
            <person name="Gryganskyi A."/>
            <person name="Culley D."/>
            <person name="Magnuson J.K."/>
            <person name="James T.Y."/>
            <person name="O'Malley M.A."/>
            <person name="Stajich J.E."/>
            <person name="Spatafora J.W."/>
            <person name="Visel A."/>
            <person name="Grigoriev I.V."/>
        </authorList>
    </citation>
    <scope>NUCLEOTIDE SEQUENCE [LARGE SCALE GENOMIC DNA]</scope>
    <source>
        <strain evidence="4 5">CBS 115471</strain>
    </source>
</reference>
<dbReference type="AlphaFoldDB" id="A0A1Y1ZZ20"/>
<sequence>MVNNSWQTVLVTGGGGFVGSHLVEALAAMPEVTQVIATAQNPKKTRQSIPKSRLEICEITNREKMKELIERVRPKVIFHTISPGPFAPKRLQLEVSYIATRNLLEIARESESVQALIYTSSLGACSSAFGHLSSPLREEEVQPNTLDTGVYWYYRTKGATDTLVLKANSPKPSDAENWSGHLLTASLRTPGLYGPRDTTMSEPIFGMVNTLGARVQWGSDIPVHEWLYIDNCVLAHVLTARKLLENPNGIGGEAFFVTDGKSMKFHQFVRTIYKEAGDKNMNSRDPRFIVVPMWLLLSLLAVWEWVYEIATLGRGWPSVSRQNFTYIRKGTRLSIEKARARLGYEPKVTTEDGIRRTVAWFKEKESKKTK</sequence>
<dbReference type="Gene3D" id="3.40.50.720">
    <property type="entry name" value="NAD(P)-binding Rossmann-like Domain"/>
    <property type="match status" value="1"/>
</dbReference>
<protein>
    <recommendedName>
        <fullName evidence="3">3-beta hydroxysteroid dehydrogenase/isomerase domain-containing protein</fullName>
    </recommendedName>
</protein>
<dbReference type="EMBL" id="MCFA01000025">
    <property type="protein sequence ID" value="ORY15454.1"/>
    <property type="molecule type" value="Genomic_DNA"/>
</dbReference>
<evidence type="ECO:0000259" key="3">
    <source>
        <dbReference type="Pfam" id="PF01073"/>
    </source>
</evidence>
<comment type="caution">
    <text evidence="4">The sequence shown here is derived from an EMBL/GenBank/DDBJ whole genome shotgun (WGS) entry which is preliminary data.</text>
</comment>
<name>A0A1Y1ZZ20_9PLEO</name>